<feature type="active site" evidence="9 11">
    <location>
        <position position="751"/>
    </location>
</feature>
<dbReference type="RefSeq" id="WP_212140282.1">
    <property type="nucleotide sequence ID" value="NZ_JAGSSW010000007.1"/>
</dbReference>
<dbReference type="InterPro" id="IPR004815">
    <property type="entry name" value="Lon_bac/euk-typ"/>
</dbReference>
<evidence type="ECO:0000256" key="5">
    <source>
        <dbReference type="ARBA" id="ARBA00022801"/>
    </source>
</evidence>
<dbReference type="Pfam" id="PF22667">
    <property type="entry name" value="Lon_lid"/>
    <property type="match status" value="1"/>
</dbReference>
<dbReference type="CDD" id="cd19500">
    <property type="entry name" value="RecA-like_Lon"/>
    <property type="match status" value="1"/>
</dbReference>
<dbReference type="Gene3D" id="2.30.130.40">
    <property type="entry name" value="LON domain-like"/>
    <property type="match status" value="1"/>
</dbReference>
<dbReference type="InterPro" id="IPR027417">
    <property type="entry name" value="P-loop_NTPase"/>
</dbReference>
<dbReference type="InterPro" id="IPR015947">
    <property type="entry name" value="PUA-like_sf"/>
</dbReference>
<evidence type="ECO:0000256" key="4">
    <source>
        <dbReference type="ARBA" id="ARBA00022741"/>
    </source>
</evidence>
<dbReference type="GO" id="GO:0004252">
    <property type="term" value="F:serine-type endopeptidase activity"/>
    <property type="evidence" value="ECO:0007669"/>
    <property type="project" value="UniProtKB-EC"/>
</dbReference>
<dbReference type="HAMAP" id="MF_01973">
    <property type="entry name" value="lon_bact"/>
    <property type="match status" value="1"/>
</dbReference>
<evidence type="ECO:0000256" key="10">
    <source>
        <dbReference type="PIRNR" id="PIRNR001174"/>
    </source>
</evidence>
<reference evidence="16 17" key="1">
    <citation type="submission" date="2021-04" db="EMBL/GenBank/DDBJ databases">
        <title>Molecular and phenotypic characterization and identification of bacterial isolates recovered from the Anatolian ground squirrels (Spermophilus xanthoprymnus) and which have the potential to form a new species in the Campylobacter genus.</title>
        <authorList>
            <person name="Aydin F."/>
            <person name="Abay S."/>
            <person name="Kayman T."/>
            <person name="Karakaya E."/>
            <person name="Mustak H.K."/>
            <person name="Mustak I.B."/>
            <person name="Bilgin N."/>
            <person name="Duzler A."/>
            <person name="Sahin O."/>
            <person name="Guran O."/>
            <person name="Saticioglu I.B."/>
        </authorList>
    </citation>
    <scope>NUCLEOTIDE SEQUENCE [LARGE SCALE GENOMIC DNA]</scope>
    <source>
        <strain evidence="17">faydin-G24</strain>
    </source>
</reference>
<dbReference type="PRINTS" id="PR00830">
    <property type="entry name" value="ENDOLAPTASE"/>
</dbReference>
<dbReference type="PROSITE" id="PS01046">
    <property type="entry name" value="LON_SER"/>
    <property type="match status" value="1"/>
</dbReference>
<dbReference type="Gene3D" id="1.20.5.5270">
    <property type="match status" value="1"/>
</dbReference>
<feature type="domain" description="Lon proteolytic" evidence="14">
    <location>
        <begin position="603"/>
        <end position="803"/>
    </location>
</feature>
<feature type="binding site" evidence="9">
    <location>
        <begin position="366"/>
        <end position="373"/>
    </location>
    <ligand>
        <name>ATP</name>
        <dbReference type="ChEBI" id="CHEBI:30616"/>
    </ligand>
</feature>
<dbReference type="PROSITE" id="PS50893">
    <property type="entry name" value="ABC_TRANSPORTER_2"/>
    <property type="match status" value="1"/>
</dbReference>
<name>A0ABS5HJG2_9BACT</name>
<keyword evidence="2 9" id="KW-0963">Cytoplasm</keyword>
<dbReference type="SMART" id="SM00464">
    <property type="entry name" value="LON"/>
    <property type="match status" value="1"/>
</dbReference>
<comment type="function">
    <text evidence="9">ATP-dependent serine protease that mediates the selective degradation of mutant and abnormal proteins as well as certain short-lived regulatory proteins. Required for cellular homeostasis and for survival from DNA damage and developmental changes induced by stress. Degrades polypeptides processively to yield small peptide fragments that are 5 to 10 amino acids long. Binds to DNA in a double-stranded, site-specific manner.</text>
</comment>
<dbReference type="InterPro" id="IPR054594">
    <property type="entry name" value="Lon_lid"/>
</dbReference>
<keyword evidence="17" id="KW-1185">Reference proteome</keyword>
<dbReference type="Gene3D" id="3.30.230.10">
    <property type="match status" value="1"/>
</dbReference>
<dbReference type="InterPro" id="IPR003959">
    <property type="entry name" value="ATPase_AAA_core"/>
</dbReference>
<evidence type="ECO:0000256" key="2">
    <source>
        <dbReference type="ARBA" id="ARBA00022490"/>
    </source>
</evidence>
<evidence type="ECO:0000313" key="16">
    <source>
        <dbReference type="EMBL" id="MBR8464391.1"/>
    </source>
</evidence>
<comment type="catalytic activity">
    <reaction evidence="9 10 11">
        <text>Hydrolysis of proteins in presence of ATP.</text>
        <dbReference type="EC" id="3.4.21.53"/>
    </reaction>
</comment>
<evidence type="ECO:0000256" key="11">
    <source>
        <dbReference type="PROSITE-ProRule" id="PRU01122"/>
    </source>
</evidence>
<dbReference type="PANTHER" id="PTHR43718">
    <property type="entry name" value="LON PROTEASE"/>
    <property type="match status" value="1"/>
</dbReference>
<feature type="domain" description="ABC transporter" evidence="13">
    <location>
        <begin position="334"/>
        <end position="657"/>
    </location>
</feature>
<dbReference type="InterPro" id="IPR003439">
    <property type="entry name" value="ABC_transporter-like_ATP-bd"/>
</dbReference>
<dbReference type="SUPFAM" id="SSF88697">
    <property type="entry name" value="PUA domain-like"/>
    <property type="match status" value="1"/>
</dbReference>
<keyword evidence="7 9" id="KW-0067">ATP-binding</keyword>
<dbReference type="Pfam" id="PF05362">
    <property type="entry name" value="Lon_C"/>
    <property type="match status" value="1"/>
</dbReference>
<dbReference type="Pfam" id="PF02190">
    <property type="entry name" value="LON_substr_bdg"/>
    <property type="match status" value="1"/>
</dbReference>
<evidence type="ECO:0000259" key="14">
    <source>
        <dbReference type="PROSITE" id="PS51786"/>
    </source>
</evidence>
<dbReference type="EC" id="3.4.21.53" evidence="9 10"/>
<gene>
    <name evidence="9 16" type="primary">lon</name>
    <name evidence="16" type="ORF">KDD93_07420</name>
</gene>
<dbReference type="Gene3D" id="3.40.50.300">
    <property type="entry name" value="P-loop containing nucleotide triphosphate hydrolases"/>
    <property type="match status" value="1"/>
</dbReference>
<evidence type="ECO:0000256" key="6">
    <source>
        <dbReference type="ARBA" id="ARBA00022825"/>
    </source>
</evidence>
<comment type="subcellular location">
    <subcellularLocation>
        <location evidence="1 9 10">Cytoplasm</location>
    </subcellularLocation>
</comment>
<dbReference type="SUPFAM" id="SSF52540">
    <property type="entry name" value="P-loop containing nucleoside triphosphate hydrolases"/>
    <property type="match status" value="1"/>
</dbReference>
<proteinExistence type="evidence at transcript level"/>
<dbReference type="NCBIfam" id="TIGR00763">
    <property type="entry name" value="lon"/>
    <property type="match status" value="1"/>
</dbReference>
<comment type="subunit">
    <text evidence="9 10">Homohexamer. Organized in a ring with a central cavity.</text>
</comment>
<dbReference type="InterPro" id="IPR027543">
    <property type="entry name" value="Lon_bac"/>
</dbReference>
<keyword evidence="8 9" id="KW-0346">Stress response</keyword>
<accession>A0ABS5HJG2</accession>
<comment type="induction">
    <text evidence="9">By heat shock.</text>
</comment>
<dbReference type="InterPro" id="IPR003593">
    <property type="entry name" value="AAA+_ATPase"/>
</dbReference>
<evidence type="ECO:0000256" key="8">
    <source>
        <dbReference type="ARBA" id="ARBA00023016"/>
    </source>
</evidence>
<dbReference type="Gene3D" id="1.20.58.1480">
    <property type="match status" value="1"/>
</dbReference>
<dbReference type="InterPro" id="IPR027065">
    <property type="entry name" value="Lon_Prtase"/>
</dbReference>
<dbReference type="InterPro" id="IPR003111">
    <property type="entry name" value="Lon_prtase_N"/>
</dbReference>
<dbReference type="SUPFAM" id="SSF54211">
    <property type="entry name" value="Ribosomal protein S5 domain 2-like"/>
    <property type="match status" value="1"/>
</dbReference>
<sequence length="804" mass="90729">MQINDNKILPTDLPIIVEDELFLYPFMITPLFLSDEENLRALDMALQNETPILVVPSKPQNDGSREFDGIYDAGVIGTIMRRVPLPDGRVKILFQGVDKGRIISQTNSNPLQAIVDIIHVNRPSAAKTDALIVVLREKVRELSQFSHFFPPDLLKTIEESAEATRVCDLISSALRLKKQIAYNFFIEENLEQRLLKLIDYVIEEIEANKLQKEIKNKVHSKIDKTNKEYFLKEQLKQIQAELGTDGNREEELEEYRKKLENKKKFMGDDAYKEIKKQIDKLSRIHPDSADANTIQSYLDWVLEVPFENLAKKKSSITEVSKHLNADHYSLEKPKERIEEYFALRELLELRGVSDKVNNGAILCFVGPPGVGKTSLANSIAKALKRELVRIALGGLEDVNELRGHRRTYIGAMPGRIVQGLIEAKQMNPVVVLDEIDKVGRSYRGDPTAVMLEILDPEQNNKFRDYYLNFNIDLSKIIFVATANDASMIPAPLRDRMEFIQLSSYTPQEKFEIAKKYLLPQELKKHGLKPADVSISKDGLELIISDYTRESGVRNLRRRIADILRKVAKNILTKRSEGKVLITAKNLKEFLEKKVYEIEQADKKDQIGQVNGLAWTSVGGDVLRIEAIRIQGKGAMQITGQLGDVMKESAQIAFSVVKVLIDSKKLKVPMAIVPKFDDDKRKLEPSDVYRRYDLHLHVPEGATPKDGPSAGITMVTAIASILTNIKVRHDVAMTGEITLSGKVLPIGGLKEKLIAAHKAGVKTALIPRKNYDRDLDDIPQDVKDDMNIIAVDIIDDVLKNALVIK</sequence>
<protein>
    <recommendedName>
        <fullName evidence="9 10">Lon protease</fullName>
        <ecNumber evidence="9 10">3.4.21.53</ecNumber>
    </recommendedName>
    <alternativeName>
        <fullName evidence="9">ATP-dependent protease La</fullName>
    </alternativeName>
</protein>
<keyword evidence="5 9" id="KW-0378">Hydrolase</keyword>
<dbReference type="PANTHER" id="PTHR43718:SF2">
    <property type="entry name" value="LON PROTEASE HOMOLOG, MITOCHONDRIAL"/>
    <property type="match status" value="1"/>
</dbReference>
<dbReference type="EMBL" id="JAGSSW010000007">
    <property type="protein sequence ID" value="MBR8464391.1"/>
    <property type="molecule type" value="Genomic_DNA"/>
</dbReference>
<evidence type="ECO:0000259" key="15">
    <source>
        <dbReference type="PROSITE" id="PS51787"/>
    </source>
</evidence>
<keyword evidence="3 9" id="KW-0645">Protease</keyword>
<dbReference type="SMART" id="SM00382">
    <property type="entry name" value="AAA"/>
    <property type="match status" value="1"/>
</dbReference>
<evidence type="ECO:0000313" key="17">
    <source>
        <dbReference type="Proteomes" id="UP000682951"/>
    </source>
</evidence>
<evidence type="ECO:0000256" key="3">
    <source>
        <dbReference type="ARBA" id="ARBA00022670"/>
    </source>
</evidence>
<dbReference type="PIRSF" id="PIRSF001174">
    <property type="entry name" value="Lon_proteas"/>
    <property type="match status" value="1"/>
</dbReference>
<dbReference type="Proteomes" id="UP000682951">
    <property type="component" value="Unassembled WGS sequence"/>
</dbReference>
<evidence type="ECO:0000256" key="7">
    <source>
        <dbReference type="ARBA" id="ARBA00022840"/>
    </source>
</evidence>
<evidence type="ECO:0000259" key="13">
    <source>
        <dbReference type="PROSITE" id="PS50893"/>
    </source>
</evidence>
<dbReference type="Pfam" id="PF00004">
    <property type="entry name" value="AAA"/>
    <property type="match status" value="1"/>
</dbReference>
<dbReference type="InterPro" id="IPR008268">
    <property type="entry name" value="Peptidase_S16_AS"/>
</dbReference>
<keyword evidence="6 9" id="KW-0720">Serine protease</keyword>
<dbReference type="InterPro" id="IPR008269">
    <property type="entry name" value="Lon_proteolytic"/>
</dbReference>
<feature type="domain" description="Lon N-terminal" evidence="15">
    <location>
        <begin position="13"/>
        <end position="205"/>
    </location>
</feature>
<dbReference type="InterPro" id="IPR046336">
    <property type="entry name" value="Lon_prtase_N_sf"/>
</dbReference>
<dbReference type="PROSITE" id="PS51786">
    <property type="entry name" value="LON_PROTEOLYTIC"/>
    <property type="match status" value="1"/>
</dbReference>
<dbReference type="InterPro" id="IPR020568">
    <property type="entry name" value="Ribosomal_Su5_D2-typ_SF"/>
</dbReference>
<comment type="similarity">
    <text evidence="9 10 11 12">Belongs to the peptidase S16 family.</text>
</comment>
<evidence type="ECO:0000256" key="9">
    <source>
        <dbReference type="HAMAP-Rule" id="MF_01973"/>
    </source>
</evidence>
<dbReference type="Gene3D" id="1.10.8.60">
    <property type="match status" value="1"/>
</dbReference>
<evidence type="ECO:0000256" key="1">
    <source>
        <dbReference type="ARBA" id="ARBA00004496"/>
    </source>
</evidence>
<dbReference type="InterPro" id="IPR014721">
    <property type="entry name" value="Ribsml_uS5_D2-typ_fold_subgr"/>
</dbReference>
<evidence type="ECO:0000256" key="12">
    <source>
        <dbReference type="RuleBase" id="RU000591"/>
    </source>
</evidence>
<comment type="caution">
    <text evidence="16">The sequence shown here is derived from an EMBL/GenBank/DDBJ whole genome shotgun (WGS) entry which is preliminary data.</text>
</comment>
<dbReference type="PROSITE" id="PS51787">
    <property type="entry name" value="LON_N"/>
    <property type="match status" value="1"/>
</dbReference>
<keyword evidence="4 9" id="KW-0547">Nucleotide-binding</keyword>
<organism evidence="16 17">
    <name type="scientific">Campylobacter anatolicus</name>
    <dbReference type="NCBI Taxonomy" id="2829105"/>
    <lineage>
        <taxon>Bacteria</taxon>
        <taxon>Pseudomonadati</taxon>
        <taxon>Campylobacterota</taxon>
        <taxon>Epsilonproteobacteria</taxon>
        <taxon>Campylobacterales</taxon>
        <taxon>Campylobacteraceae</taxon>
        <taxon>Campylobacter</taxon>
    </lineage>
</organism>
<feature type="active site" evidence="9 11">
    <location>
        <position position="708"/>
    </location>
</feature>